<evidence type="ECO:0000313" key="1">
    <source>
        <dbReference type="EMBL" id="WAJ30276.1"/>
    </source>
</evidence>
<evidence type="ECO:0000313" key="2">
    <source>
        <dbReference type="Proteomes" id="UP001163223"/>
    </source>
</evidence>
<dbReference type="EMBL" id="CP113520">
    <property type="protein sequence ID" value="WAJ30276.1"/>
    <property type="molecule type" value="Genomic_DNA"/>
</dbReference>
<protein>
    <submittedName>
        <fullName evidence="1">Uncharacterized protein</fullName>
    </submittedName>
</protein>
<keyword evidence="2" id="KW-1185">Reference proteome</keyword>
<accession>A0ACD4NTS6</accession>
<reference evidence="1" key="1">
    <citation type="submission" date="2022-11" db="EMBL/GenBank/DDBJ databases">
        <title>beta-Carotene-producing bacterium, Jeongeuplla avenae sp. nov., alleviates the salt stress of Arabidopsis seedlings.</title>
        <authorList>
            <person name="Jiang L."/>
            <person name="Lee J."/>
        </authorList>
    </citation>
    <scope>NUCLEOTIDE SEQUENCE</scope>
    <source>
        <strain evidence="1">DY_R2A_6</strain>
    </source>
</reference>
<proteinExistence type="predicted"/>
<name>A0ACD4NTS6_9HYPH</name>
<sequence>MVETVRERAAYYGAAGPVRRVSWGAIIAGALLALTIQFMLGLLGLGIGLSTIDPAQANETPSANALLTTSGLWTIAIVLIGLFIGAFAAGRLAGSASKTDGALHGIVTWATSTLLIVYILSSGASAVVGGAFGAIGSSIQGISQAAGSVIPTSTDQLPPGLQQQAEQLFRQGQQQAQQAAGEVQGEAQQAAQTAQAATGEQDLSDAIPEVLAGLQADATPEQRQAAVQVIAQTANIPQPEAEQRLAEFQQRYDQAVADLRQAADRAASALSTGAFGAFVALLLGLIVGAIGGVIGRPKTVPVATARATV</sequence>
<organism evidence="1 2">
    <name type="scientific">Antarcticirhabdus aurantiaca</name>
    <dbReference type="NCBI Taxonomy" id="2606717"/>
    <lineage>
        <taxon>Bacteria</taxon>
        <taxon>Pseudomonadati</taxon>
        <taxon>Pseudomonadota</taxon>
        <taxon>Alphaproteobacteria</taxon>
        <taxon>Hyphomicrobiales</taxon>
        <taxon>Aurantimonadaceae</taxon>
        <taxon>Antarcticirhabdus</taxon>
    </lineage>
</organism>
<gene>
    <name evidence="1" type="ORF">OXU80_08750</name>
</gene>
<dbReference type="Proteomes" id="UP001163223">
    <property type="component" value="Chromosome"/>
</dbReference>